<dbReference type="Proteomes" id="UP001165121">
    <property type="component" value="Unassembled WGS sequence"/>
</dbReference>
<dbReference type="InterPro" id="IPR038717">
    <property type="entry name" value="Tc1-like_DDE_dom"/>
</dbReference>
<dbReference type="Pfam" id="PF13358">
    <property type="entry name" value="DDE_3"/>
    <property type="match status" value="1"/>
</dbReference>
<accession>A0A9W6YEW1</accession>
<evidence type="ECO:0000259" key="1">
    <source>
        <dbReference type="Pfam" id="PF13358"/>
    </source>
</evidence>
<dbReference type="InterPro" id="IPR036397">
    <property type="entry name" value="RNaseH_sf"/>
</dbReference>
<organism evidence="2 3">
    <name type="scientific">Phytophthora fragariaefolia</name>
    <dbReference type="NCBI Taxonomy" id="1490495"/>
    <lineage>
        <taxon>Eukaryota</taxon>
        <taxon>Sar</taxon>
        <taxon>Stramenopiles</taxon>
        <taxon>Oomycota</taxon>
        <taxon>Peronosporomycetes</taxon>
        <taxon>Peronosporales</taxon>
        <taxon>Peronosporaceae</taxon>
        <taxon>Phytophthora</taxon>
    </lineage>
</organism>
<dbReference type="GO" id="GO:0003676">
    <property type="term" value="F:nucleic acid binding"/>
    <property type="evidence" value="ECO:0007669"/>
    <property type="project" value="InterPro"/>
</dbReference>
<proteinExistence type="predicted"/>
<dbReference type="Gene3D" id="3.30.420.10">
    <property type="entry name" value="Ribonuclease H-like superfamily/Ribonuclease H"/>
    <property type="match status" value="1"/>
</dbReference>
<protein>
    <submittedName>
        <fullName evidence="2">Unnamed protein product</fullName>
    </submittedName>
</protein>
<dbReference type="AlphaFoldDB" id="A0A9W6YEW1"/>
<dbReference type="EMBL" id="BSXT01006003">
    <property type="protein sequence ID" value="GMF61662.1"/>
    <property type="molecule type" value="Genomic_DNA"/>
</dbReference>
<name>A0A9W6YEW1_9STRA</name>
<dbReference type="OrthoDB" id="119805at2759"/>
<gene>
    <name evidence="2" type="ORF">Pfra01_002681900</name>
</gene>
<sequence length="188" mass="21163">MNNTVNKDKRMEFVKKLDRHILKVDMIVYQDETNFNMSEGWSRIGERAVVHLPPSQRKNLHVQGGVSALSGVLLLRTHEGSIAKNENARFIVDLFVAAQRTEGYPELSPTNKIVVVTDNAPARSGVEDLARELLVADGVMNGSRLVLLWLGPYSPMLNPIEGCWNVLKAHMQRYMTNDHQKTRTTGAR</sequence>
<comment type="caution">
    <text evidence="2">The sequence shown here is derived from an EMBL/GenBank/DDBJ whole genome shotgun (WGS) entry which is preliminary data.</text>
</comment>
<reference evidence="2" key="1">
    <citation type="submission" date="2023-04" db="EMBL/GenBank/DDBJ databases">
        <title>Phytophthora fragariaefolia NBRC 109709.</title>
        <authorList>
            <person name="Ichikawa N."/>
            <person name="Sato H."/>
            <person name="Tonouchi N."/>
        </authorList>
    </citation>
    <scope>NUCLEOTIDE SEQUENCE</scope>
    <source>
        <strain evidence="2">NBRC 109709</strain>
    </source>
</reference>
<evidence type="ECO:0000313" key="3">
    <source>
        <dbReference type="Proteomes" id="UP001165121"/>
    </source>
</evidence>
<keyword evidence="3" id="KW-1185">Reference proteome</keyword>
<evidence type="ECO:0000313" key="2">
    <source>
        <dbReference type="EMBL" id="GMF61662.1"/>
    </source>
</evidence>
<feature type="domain" description="Tc1-like transposase DDE" evidence="1">
    <location>
        <begin position="27"/>
        <end position="173"/>
    </location>
</feature>